<dbReference type="AlphaFoldDB" id="A0A0R3WCD2"/>
<evidence type="ECO:0000313" key="4">
    <source>
        <dbReference type="Proteomes" id="UP000282613"/>
    </source>
</evidence>
<reference evidence="5" key="1">
    <citation type="submission" date="2017-02" db="UniProtKB">
        <authorList>
            <consortium name="WormBaseParasite"/>
        </authorList>
    </citation>
    <scope>IDENTIFICATION</scope>
</reference>
<name>A0A0R3WCD2_TAEAS</name>
<evidence type="ECO:0000256" key="1">
    <source>
        <dbReference type="SAM" id="MobiDB-lite"/>
    </source>
</evidence>
<organism evidence="5">
    <name type="scientific">Taenia asiatica</name>
    <name type="common">Asian tapeworm</name>
    <dbReference type="NCBI Taxonomy" id="60517"/>
    <lineage>
        <taxon>Eukaryota</taxon>
        <taxon>Metazoa</taxon>
        <taxon>Spiralia</taxon>
        <taxon>Lophotrochozoa</taxon>
        <taxon>Platyhelminthes</taxon>
        <taxon>Cestoda</taxon>
        <taxon>Eucestoda</taxon>
        <taxon>Cyclophyllidea</taxon>
        <taxon>Taeniidae</taxon>
        <taxon>Taenia</taxon>
    </lineage>
</organism>
<reference evidence="3 4" key="2">
    <citation type="submission" date="2018-11" db="EMBL/GenBank/DDBJ databases">
        <authorList>
            <consortium name="Pathogen Informatics"/>
        </authorList>
    </citation>
    <scope>NUCLEOTIDE SEQUENCE [LARGE SCALE GENOMIC DNA]</scope>
</reference>
<protein>
    <submittedName>
        <fullName evidence="5">PH domain-containing protein</fullName>
    </submittedName>
</protein>
<feature type="region of interest" description="Disordered" evidence="1">
    <location>
        <begin position="580"/>
        <end position="611"/>
    </location>
</feature>
<feature type="compositionally biased region" description="Pro residues" evidence="1">
    <location>
        <begin position="589"/>
        <end position="598"/>
    </location>
</feature>
<dbReference type="WBParaSite" id="TASK_0000835701-mRNA-1">
    <property type="protein sequence ID" value="TASK_0000835701-mRNA-1"/>
    <property type="gene ID" value="TASK_0000835701"/>
</dbReference>
<proteinExistence type="predicted"/>
<evidence type="ECO:0000256" key="2">
    <source>
        <dbReference type="SAM" id="SignalP"/>
    </source>
</evidence>
<dbReference type="EMBL" id="UYRS01018784">
    <property type="protein sequence ID" value="VDK40101.1"/>
    <property type="molecule type" value="Genomic_DNA"/>
</dbReference>
<keyword evidence="4" id="KW-1185">Reference proteome</keyword>
<sequence length="722" mass="79781">MGVRVSSCLSVLLICTHRVHCMTSEIYDDNYLWADTLRGNLACMLSFYFSSRYPASLCSAPSASSLQFHVSSTAVSSKIMEHPTKRRRVRFTSASSTFYSCFAGLLSITLHRHHRHHHSRSSCCFLHATLDRLFYVAITQGRKPALLACWNFINGEISAYGTELLSSTSTAAESRVFYLMDVAGLYIFFCDEATALSAWIQRATRSACHLDECRLLSSVSVASQMGKDRAIIPTRFDGDRGRNVSSTSLVRRNCSQKKPSGSRRDRNDPLVAVGIHRVHTSAYANVTFAMEFVLVNVYCFDRALSVFFPLPSGVRLAASYTRASSERRRYCGSGGGQQWQWQREMRQSSLQVGVTCGVPWNATATREKQRIGRLNSCREASAPLPPIPSAGTLSSSRFSSKGEYVYRNNFAASGCDGITRRSDRARMKPDFSDFNADGQVVCNFAKRATRVEFYVNLGLNSLSLLSDGSSAHQATVMVTTVASTSECAFPATNFAVAAHPSAVERVSRPTNHLSHTPCVPRSRQGCSDYGGNRGRISTISSGQPFIRYVFLHPPRLPPFSHILCMGSVHKELIFIDHYQSSSSAQSTHPPSPSRPPPMMTRGRPHGPLEQPRNHFETVMIYDGGSGSGSRSTVRRLEPNYVVLRCGETHTPSRTQIQNHFEANEAVPLAEAVTVCDGGSGSRSTVVRPELNYTVLDFGETHTPSCTHARCGSARQCRFQRQQ</sequence>
<evidence type="ECO:0000313" key="5">
    <source>
        <dbReference type="WBParaSite" id="TASK_0000835701-mRNA-1"/>
    </source>
</evidence>
<feature type="chain" id="PRO_5043132742" evidence="2">
    <location>
        <begin position="22"/>
        <end position="722"/>
    </location>
</feature>
<dbReference type="Proteomes" id="UP000282613">
    <property type="component" value="Unassembled WGS sequence"/>
</dbReference>
<evidence type="ECO:0000313" key="3">
    <source>
        <dbReference type="EMBL" id="VDK40101.1"/>
    </source>
</evidence>
<feature type="signal peptide" evidence="2">
    <location>
        <begin position="1"/>
        <end position="21"/>
    </location>
</feature>
<keyword evidence="2" id="KW-0732">Signal</keyword>
<accession>A0A0R3WCD2</accession>
<feature type="region of interest" description="Disordered" evidence="1">
    <location>
        <begin position="243"/>
        <end position="267"/>
    </location>
</feature>
<gene>
    <name evidence="3" type="ORF">TASK_LOCUS8358</name>
</gene>
<dbReference type="OrthoDB" id="6246337at2759"/>
<feature type="region of interest" description="Disordered" evidence="1">
    <location>
        <begin position="506"/>
        <end position="530"/>
    </location>
</feature>